<sequence>MQTLRKHKVDLIEWLSGDPQLVLQHVQCQALVTDREYRRLRSIQDPERRVIDLLDTLLSKGDAHCQQFIALLRGLQDTYPQLQAWFGQLGITGAPAALGCSPWAAPPDHEAKARQADAMVSGPPQMSQDAQQGSRFTVQAFRGSNAVAPMLTAVGGTIDMPIMIGDWPGPRPQVVSSEEGALDELEFLRLRLPQLAQRVKNVEAIIDELGAASFSSEAISDIRAQRTAENKVREMVRYANNCQAARDLYRALLSHESHLMAELA</sequence>
<gene>
    <name evidence="2" type="primary">si:dkey-10c21.1</name>
</gene>
<dbReference type="Pfam" id="PF00619">
    <property type="entry name" value="CARD"/>
    <property type="match status" value="1"/>
</dbReference>
<organism evidence="2 3">
    <name type="scientific">Erpetoichthys calabaricus</name>
    <name type="common">Rope fish</name>
    <name type="synonym">Calamoichthys calabaricus</name>
    <dbReference type="NCBI Taxonomy" id="27687"/>
    <lineage>
        <taxon>Eukaryota</taxon>
        <taxon>Metazoa</taxon>
        <taxon>Chordata</taxon>
        <taxon>Craniata</taxon>
        <taxon>Vertebrata</taxon>
        <taxon>Euteleostomi</taxon>
        <taxon>Actinopterygii</taxon>
        <taxon>Polypteriformes</taxon>
        <taxon>Polypteridae</taxon>
        <taxon>Erpetoichthys</taxon>
    </lineage>
</organism>
<keyword evidence="3" id="KW-1185">Reference proteome</keyword>
<dbReference type="CDD" id="cd01671">
    <property type="entry name" value="CARD"/>
    <property type="match status" value="1"/>
</dbReference>
<dbReference type="Proteomes" id="UP000694620">
    <property type="component" value="Chromosome 8"/>
</dbReference>
<accession>A0A8C4TKY0</accession>
<dbReference type="SUPFAM" id="SSF47986">
    <property type="entry name" value="DEATH domain"/>
    <property type="match status" value="1"/>
</dbReference>
<dbReference type="Gene3D" id="1.10.533.10">
    <property type="entry name" value="Death Domain, Fas"/>
    <property type="match status" value="2"/>
</dbReference>
<reference evidence="2" key="3">
    <citation type="submission" date="2025-09" db="UniProtKB">
        <authorList>
            <consortium name="Ensembl"/>
        </authorList>
    </citation>
    <scope>IDENTIFICATION</scope>
</reference>
<protein>
    <submittedName>
        <fullName evidence="2">Uncharacterized LOC114655228</fullName>
    </submittedName>
</protein>
<dbReference type="GO" id="GO:0042981">
    <property type="term" value="P:regulation of apoptotic process"/>
    <property type="evidence" value="ECO:0007669"/>
    <property type="project" value="InterPro"/>
</dbReference>
<evidence type="ECO:0000259" key="1">
    <source>
        <dbReference type="PROSITE" id="PS50209"/>
    </source>
</evidence>
<dbReference type="AlphaFoldDB" id="A0A8C4TKY0"/>
<dbReference type="PROSITE" id="PS50209">
    <property type="entry name" value="CARD"/>
    <property type="match status" value="1"/>
</dbReference>
<evidence type="ECO:0000313" key="2">
    <source>
        <dbReference type="Ensembl" id="ENSECRP00000033976.1"/>
    </source>
</evidence>
<name>A0A8C4TKY0_ERPCA</name>
<evidence type="ECO:0000313" key="3">
    <source>
        <dbReference type="Proteomes" id="UP000694620"/>
    </source>
</evidence>
<reference evidence="2" key="2">
    <citation type="submission" date="2025-08" db="UniProtKB">
        <authorList>
            <consortium name="Ensembl"/>
        </authorList>
    </citation>
    <scope>IDENTIFICATION</scope>
</reference>
<dbReference type="InterPro" id="IPR001315">
    <property type="entry name" value="CARD"/>
</dbReference>
<dbReference type="GeneTree" id="ENSGT01060000248762"/>
<reference evidence="2" key="1">
    <citation type="submission" date="2021-06" db="EMBL/GenBank/DDBJ databases">
        <authorList>
            <consortium name="Wellcome Sanger Institute Data Sharing"/>
        </authorList>
    </citation>
    <scope>NUCLEOTIDE SEQUENCE [LARGE SCALE GENOMIC DNA]</scope>
</reference>
<dbReference type="InterPro" id="IPR011029">
    <property type="entry name" value="DEATH-like_dom_sf"/>
</dbReference>
<feature type="domain" description="CARD" evidence="1">
    <location>
        <begin position="1"/>
        <end position="73"/>
    </location>
</feature>
<dbReference type="Ensembl" id="ENSECRT00000034710.1">
    <property type="protein sequence ID" value="ENSECRP00000033976.1"/>
    <property type="gene ID" value="ENSECRG00000022964.1"/>
</dbReference>
<proteinExistence type="predicted"/>